<evidence type="ECO:0000256" key="1">
    <source>
        <dbReference type="SAM" id="SignalP"/>
    </source>
</evidence>
<comment type="caution">
    <text evidence="2">The sequence shown here is derived from an EMBL/GenBank/DDBJ whole genome shotgun (WGS) entry which is preliminary data.</text>
</comment>
<keyword evidence="3" id="KW-1185">Reference proteome</keyword>
<protein>
    <recommendedName>
        <fullName evidence="4">DUF4142 domain-containing protein</fullName>
    </recommendedName>
</protein>
<accession>A0ABQ1L7T9</accession>
<reference evidence="3" key="1">
    <citation type="journal article" date="2019" name="Int. J. Syst. Evol. Microbiol.">
        <title>The Global Catalogue of Microorganisms (GCM) 10K type strain sequencing project: providing services to taxonomists for standard genome sequencing and annotation.</title>
        <authorList>
            <consortium name="The Broad Institute Genomics Platform"/>
            <consortium name="The Broad Institute Genome Sequencing Center for Infectious Disease"/>
            <person name="Wu L."/>
            <person name="Ma J."/>
        </authorList>
    </citation>
    <scope>NUCLEOTIDE SEQUENCE [LARGE SCALE GENOMIC DNA]</scope>
    <source>
        <strain evidence="3">CGMCC 1.15342</strain>
    </source>
</reference>
<gene>
    <name evidence="2" type="ORF">GCM10011386_07370</name>
</gene>
<evidence type="ECO:0000313" key="2">
    <source>
        <dbReference type="EMBL" id="GGC17950.1"/>
    </source>
</evidence>
<dbReference type="EMBL" id="BMIK01000001">
    <property type="protein sequence ID" value="GGC17950.1"/>
    <property type="molecule type" value="Genomic_DNA"/>
</dbReference>
<feature type="signal peptide" evidence="1">
    <location>
        <begin position="1"/>
        <end position="24"/>
    </location>
</feature>
<sequence>MKFRKIVLMALPLAVAASSCTRHAGESESRTKLYNNATDVDSEGFSFFKSVHKKATFEVGLANYVQSSPASAEAKKLAAGIVETYEPIIAELEDMGASFHVILPDPGVPAFAVPHHFAADSLGGFDSKGYIAHAQHEQGAILEQFNRIDRNTSKVLKTYAKEKLPAVKEVFALAGGHEEHGAHH</sequence>
<dbReference type="PROSITE" id="PS51257">
    <property type="entry name" value="PROKAR_LIPOPROTEIN"/>
    <property type="match status" value="1"/>
</dbReference>
<evidence type="ECO:0000313" key="3">
    <source>
        <dbReference type="Proteomes" id="UP000597338"/>
    </source>
</evidence>
<organism evidence="2 3">
    <name type="scientific">Parapedobacter defluvii</name>
    <dbReference type="NCBI Taxonomy" id="2045106"/>
    <lineage>
        <taxon>Bacteria</taxon>
        <taxon>Pseudomonadati</taxon>
        <taxon>Bacteroidota</taxon>
        <taxon>Sphingobacteriia</taxon>
        <taxon>Sphingobacteriales</taxon>
        <taxon>Sphingobacteriaceae</taxon>
        <taxon>Parapedobacter</taxon>
    </lineage>
</organism>
<proteinExistence type="predicted"/>
<keyword evidence="1" id="KW-0732">Signal</keyword>
<dbReference type="RefSeq" id="WP_188747467.1">
    <property type="nucleotide sequence ID" value="NZ_BMIK01000001.1"/>
</dbReference>
<name>A0ABQ1L7T9_9SPHI</name>
<feature type="chain" id="PRO_5045553500" description="DUF4142 domain-containing protein" evidence="1">
    <location>
        <begin position="25"/>
        <end position="184"/>
    </location>
</feature>
<dbReference type="Proteomes" id="UP000597338">
    <property type="component" value="Unassembled WGS sequence"/>
</dbReference>
<evidence type="ECO:0008006" key="4">
    <source>
        <dbReference type="Google" id="ProtNLM"/>
    </source>
</evidence>